<feature type="transmembrane region" description="Helical" evidence="11">
    <location>
        <begin position="40"/>
        <end position="59"/>
    </location>
</feature>
<feature type="transmembrane region" description="Helical" evidence="11">
    <location>
        <begin position="179"/>
        <end position="198"/>
    </location>
</feature>
<evidence type="ECO:0000313" key="13">
    <source>
        <dbReference type="Proteomes" id="UP001369082"/>
    </source>
</evidence>
<keyword evidence="2 10" id="KW-0813">Transport</keyword>
<sequence length="482" mass="53150">MMTYRPLFFITGLVLSKMAFFMYFPMLLAFFGNTLGSIEFFFAILITHIASAIFLYLGGEKQRSHLGVREMFLLTTGVWLLSSLFAALPFVLIEHISYSDAFFETMSGITTTGSTVLHGLDTMQPSILLWRSILQWLGGVGFIVMGVAILPFLNVGGMRLFQTESSDWSEKASAKTRSVAMDILIVYLCLTICCFIGYRFSGMGNFDAINHAMTTISTGGYSTSDSSMGNFSHFAHWNAALFMFLGGLPFLLLIRAAHQRTLEPLWRDAQIQGFVKIVLVCAISLSLYLTMTGQFSWADAIRLSVFNVISVITTTGFGLDDFLTWGDFSVIIFAGLLFTGACSGSTSGGIKIFRFQIGFSLFKRQLMLLMHPHALFPQKYNNRKVSDDIVRSLISFLMAYMLTVAVSTLLLTLFGSSAAVSLTASITAVSNVGPGLVESIGPSGNFADLPSASKWVLSFGMLMGRLEILTVAVMLTRHFWKR</sequence>
<keyword evidence="7 11" id="KW-1133">Transmembrane helix</keyword>
<evidence type="ECO:0000256" key="10">
    <source>
        <dbReference type="PIRNR" id="PIRNR006247"/>
    </source>
</evidence>
<feature type="transmembrane region" description="Helical" evidence="11">
    <location>
        <begin position="274"/>
        <end position="297"/>
    </location>
</feature>
<accession>A0ABU9GME2</accession>
<organism evidence="12 13">
    <name type="scientific">Psychromonas aquatilis</name>
    <dbReference type="NCBI Taxonomy" id="2005072"/>
    <lineage>
        <taxon>Bacteria</taxon>
        <taxon>Pseudomonadati</taxon>
        <taxon>Pseudomonadota</taxon>
        <taxon>Gammaproteobacteria</taxon>
        <taxon>Alteromonadales</taxon>
        <taxon>Psychromonadaceae</taxon>
        <taxon>Psychromonas</taxon>
    </lineage>
</organism>
<keyword evidence="3 10" id="KW-1003">Cell membrane</keyword>
<gene>
    <name evidence="12" type="ORF">V6256_02605</name>
</gene>
<evidence type="ECO:0000256" key="2">
    <source>
        <dbReference type="ARBA" id="ARBA00022448"/>
    </source>
</evidence>
<comment type="caution">
    <text evidence="12">The sequence shown here is derived from an EMBL/GenBank/DDBJ whole genome shotgun (WGS) entry which is preliminary data.</text>
</comment>
<comment type="function">
    <text evidence="10">Low-affinity potassium transport system. Interacts with Trk system potassium uptake protein TrkA.</text>
</comment>
<evidence type="ECO:0000256" key="9">
    <source>
        <dbReference type="ARBA" id="ARBA00023136"/>
    </source>
</evidence>
<evidence type="ECO:0000256" key="6">
    <source>
        <dbReference type="ARBA" id="ARBA00022958"/>
    </source>
</evidence>
<evidence type="ECO:0000256" key="5">
    <source>
        <dbReference type="ARBA" id="ARBA00022692"/>
    </source>
</evidence>
<comment type="similarity">
    <text evidence="10">Belongs to the TrkH potassium transport family.</text>
</comment>
<keyword evidence="4 10" id="KW-0633">Potassium transport</keyword>
<dbReference type="Proteomes" id="UP001369082">
    <property type="component" value="Unassembled WGS sequence"/>
</dbReference>
<dbReference type="EMBL" id="JBAKAZ010000006">
    <property type="protein sequence ID" value="MEL0628486.1"/>
    <property type="molecule type" value="Genomic_DNA"/>
</dbReference>
<dbReference type="Pfam" id="PF02386">
    <property type="entry name" value="TrkH"/>
    <property type="match status" value="1"/>
</dbReference>
<evidence type="ECO:0000256" key="1">
    <source>
        <dbReference type="ARBA" id="ARBA00004651"/>
    </source>
</evidence>
<dbReference type="PIRSF" id="PIRSF006247">
    <property type="entry name" value="TrkH"/>
    <property type="match status" value="1"/>
</dbReference>
<keyword evidence="8 10" id="KW-0406">Ion transport</keyword>
<feature type="transmembrane region" description="Helical" evidence="11">
    <location>
        <begin position="455"/>
        <end position="476"/>
    </location>
</feature>
<protein>
    <recommendedName>
        <fullName evidence="10">Trk system potassium uptake protein</fullName>
    </recommendedName>
</protein>
<comment type="subcellular location">
    <subcellularLocation>
        <location evidence="10">Cell inner membrane</location>
        <topology evidence="10">Multi-pass membrane protein</topology>
    </subcellularLocation>
    <subcellularLocation>
        <location evidence="1">Cell membrane</location>
        <topology evidence="1">Multi-pass membrane protein</topology>
    </subcellularLocation>
</comment>
<keyword evidence="13" id="KW-1185">Reference proteome</keyword>
<dbReference type="RefSeq" id="WP_341596566.1">
    <property type="nucleotide sequence ID" value="NZ_JBAKAZ010000006.1"/>
</dbReference>
<feature type="transmembrane region" description="Helical" evidence="11">
    <location>
        <begin position="133"/>
        <end position="158"/>
    </location>
</feature>
<keyword evidence="10" id="KW-0997">Cell inner membrane</keyword>
<dbReference type="InterPro" id="IPR004772">
    <property type="entry name" value="TrkH"/>
</dbReference>
<evidence type="ECO:0000256" key="11">
    <source>
        <dbReference type="SAM" id="Phobius"/>
    </source>
</evidence>
<dbReference type="PANTHER" id="PTHR32024">
    <property type="entry name" value="TRK SYSTEM POTASSIUM UPTAKE PROTEIN TRKG-RELATED"/>
    <property type="match status" value="1"/>
</dbReference>
<feature type="transmembrane region" description="Helical" evidence="11">
    <location>
        <begin position="71"/>
        <end position="93"/>
    </location>
</feature>
<keyword evidence="5 11" id="KW-0812">Transmembrane</keyword>
<feature type="transmembrane region" description="Helical" evidence="11">
    <location>
        <begin position="393"/>
        <end position="414"/>
    </location>
</feature>
<evidence type="ECO:0000313" key="12">
    <source>
        <dbReference type="EMBL" id="MEL0628486.1"/>
    </source>
</evidence>
<feature type="transmembrane region" description="Helical" evidence="11">
    <location>
        <begin position="7"/>
        <end position="28"/>
    </location>
</feature>
<reference evidence="12 13" key="1">
    <citation type="submission" date="2024-02" db="EMBL/GenBank/DDBJ databases">
        <title>Bacteria isolated from the canopy kelp, Nereocystis luetkeana.</title>
        <authorList>
            <person name="Pfister C.A."/>
            <person name="Younker I.T."/>
            <person name="Light S.H."/>
        </authorList>
    </citation>
    <scope>NUCLEOTIDE SEQUENCE [LARGE SCALE GENOMIC DNA]</scope>
    <source>
        <strain evidence="12 13">TI.1.05</strain>
    </source>
</reference>
<keyword evidence="6 10" id="KW-0630">Potassium</keyword>
<proteinExistence type="inferred from homology"/>
<feature type="transmembrane region" description="Helical" evidence="11">
    <location>
        <begin position="328"/>
        <end position="353"/>
    </location>
</feature>
<evidence type="ECO:0000256" key="4">
    <source>
        <dbReference type="ARBA" id="ARBA00022538"/>
    </source>
</evidence>
<dbReference type="InterPro" id="IPR003445">
    <property type="entry name" value="Cat_transpt"/>
</dbReference>
<feature type="transmembrane region" description="Helical" evidence="11">
    <location>
        <begin position="234"/>
        <end position="254"/>
    </location>
</feature>
<name>A0ABU9GME2_9GAMM</name>
<evidence type="ECO:0000256" key="7">
    <source>
        <dbReference type="ARBA" id="ARBA00022989"/>
    </source>
</evidence>
<evidence type="ECO:0000256" key="3">
    <source>
        <dbReference type="ARBA" id="ARBA00022475"/>
    </source>
</evidence>
<dbReference type="PANTHER" id="PTHR32024:SF3">
    <property type="entry name" value="TRK SYSTEM POTASSIUM UPTAKE PROTEIN"/>
    <property type="match status" value="1"/>
</dbReference>
<evidence type="ECO:0000256" key="8">
    <source>
        <dbReference type="ARBA" id="ARBA00023065"/>
    </source>
</evidence>
<keyword evidence="9 10" id="KW-0472">Membrane</keyword>